<accession>A0A5C2S1D9</accession>
<gene>
    <name evidence="2" type="ORF">L227DRAFT_234352</name>
</gene>
<evidence type="ECO:0000256" key="1">
    <source>
        <dbReference type="SAM" id="MobiDB-lite"/>
    </source>
</evidence>
<proteinExistence type="predicted"/>
<protein>
    <submittedName>
        <fullName evidence="2">Uncharacterized protein</fullName>
    </submittedName>
</protein>
<sequence length="143" mass="15430">MLYSCRRIIVLRLVLAERTRVWDRGREAEGPRNAGRVTRPIPIGQTSRVGLSLSSPCSSSPASLLSRYHPSSTSPAPRPPDPTISSLSTHPPSTSHTAPTPPPSAPPHPLHPTLIAPAPRATLSHTSPLVYPFCCLSLLREPR</sequence>
<keyword evidence="3" id="KW-1185">Reference proteome</keyword>
<name>A0A5C2S1D9_9APHY</name>
<organism evidence="2 3">
    <name type="scientific">Lentinus tigrinus ALCF2SS1-6</name>
    <dbReference type="NCBI Taxonomy" id="1328759"/>
    <lineage>
        <taxon>Eukaryota</taxon>
        <taxon>Fungi</taxon>
        <taxon>Dikarya</taxon>
        <taxon>Basidiomycota</taxon>
        <taxon>Agaricomycotina</taxon>
        <taxon>Agaricomycetes</taxon>
        <taxon>Polyporales</taxon>
        <taxon>Polyporaceae</taxon>
        <taxon>Lentinus</taxon>
    </lineage>
</organism>
<evidence type="ECO:0000313" key="3">
    <source>
        <dbReference type="Proteomes" id="UP000313359"/>
    </source>
</evidence>
<feature type="region of interest" description="Disordered" evidence="1">
    <location>
        <begin position="25"/>
        <end position="115"/>
    </location>
</feature>
<feature type="compositionally biased region" description="Low complexity" evidence="1">
    <location>
        <begin position="83"/>
        <end position="98"/>
    </location>
</feature>
<dbReference type="EMBL" id="ML122282">
    <property type="protein sequence ID" value="RPD57232.1"/>
    <property type="molecule type" value="Genomic_DNA"/>
</dbReference>
<dbReference type="AlphaFoldDB" id="A0A5C2S1D9"/>
<reference evidence="2" key="1">
    <citation type="journal article" date="2018" name="Genome Biol. Evol.">
        <title>Genomics and development of Lentinus tigrinus, a white-rot wood-decaying mushroom with dimorphic fruiting bodies.</title>
        <authorList>
            <person name="Wu B."/>
            <person name="Xu Z."/>
            <person name="Knudson A."/>
            <person name="Carlson A."/>
            <person name="Chen N."/>
            <person name="Kovaka S."/>
            <person name="LaButti K."/>
            <person name="Lipzen A."/>
            <person name="Pennachio C."/>
            <person name="Riley R."/>
            <person name="Schakwitz W."/>
            <person name="Umezawa K."/>
            <person name="Ohm R.A."/>
            <person name="Grigoriev I.V."/>
            <person name="Nagy L.G."/>
            <person name="Gibbons J."/>
            <person name="Hibbett D."/>
        </authorList>
    </citation>
    <scope>NUCLEOTIDE SEQUENCE [LARGE SCALE GENOMIC DNA]</scope>
    <source>
        <strain evidence="2">ALCF2SS1-6</strain>
    </source>
</reference>
<feature type="compositionally biased region" description="Low complexity" evidence="1">
    <location>
        <begin position="51"/>
        <end position="66"/>
    </location>
</feature>
<dbReference type="Proteomes" id="UP000313359">
    <property type="component" value="Unassembled WGS sequence"/>
</dbReference>
<feature type="compositionally biased region" description="Pro residues" evidence="1">
    <location>
        <begin position="99"/>
        <end position="110"/>
    </location>
</feature>
<evidence type="ECO:0000313" key="2">
    <source>
        <dbReference type="EMBL" id="RPD57232.1"/>
    </source>
</evidence>